<keyword evidence="2" id="KW-1185">Reference proteome</keyword>
<comment type="caution">
    <text evidence="1">The sequence shown here is derived from an EMBL/GenBank/DDBJ whole genome shotgun (WGS) entry which is preliminary data.</text>
</comment>
<reference evidence="1" key="1">
    <citation type="journal article" date="2020" name="Fungal Divers.">
        <title>Resolving the Mortierellaceae phylogeny through synthesis of multi-gene phylogenetics and phylogenomics.</title>
        <authorList>
            <person name="Vandepol N."/>
            <person name="Liber J."/>
            <person name="Desiro A."/>
            <person name="Na H."/>
            <person name="Kennedy M."/>
            <person name="Barry K."/>
            <person name="Grigoriev I.V."/>
            <person name="Miller A.N."/>
            <person name="O'Donnell K."/>
            <person name="Stajich J.E."/>
            <person name="Bonito G."/>
        </authorList>
    </citation>
    <scope>NUCLEOTIDE SEQUENCE</scope>
    <source>
        <strain evidence="1">NVP60</strain>
    </source>
</reference>
<dbReference type="EMBL" id="JAAAIN010003157">
    <property type="protein sequence ID" value="KAG0287352.1"/>
    <property type="molecule type" value="Genomic_DNA"/>
</dbReference>
<name>A0A9P6QQG5_9FUNG</name>
<evidence type="ECO:0000313" key="2">
    <source>
        <dbReference type="Proteomes" id="UP000823405"/>
    </source>
</evidence>
<sequence length="309" mass="34711">MEQLQVSDKAVAKEFVFNFPSLLGVGQLNLEPVVDILWMHRAGSTDALPSPQAHIELAGPGDDLLHGGINDKRLGHPQQKRLVTVKMEGDRGRTPKDDGESANMMEASAPQDINAAVILRKRSMDEVNLEPNIKEAKRAWGRPGQQEHHGRQRTIIHLKRPWALEQPEPTLVKKIRTEPTEVSKQVLPAEFVTKGKKEAKKPQEKKHMEKMVMKPQDEHRIHKMTKEGQDFKMANTPHGKYIKAAAAQKQALLSKKRKEIMVKNVQNKKPESDVGAGRHPQLWYHGAGGRGGPKGQGGQTKRTFELWLL</sequence>
<dbReference type="Proteomes" id="UP000823405">
    <property type="component" value="Unassembled WGS sequence"/>
</dbReference>
<accession>A0A9P6QQG5</accession>
<protein>
    <submittedName>
        <fullName evidence="1">Uncharacterized protein</fullName>
    </submittedName>
</protein>
<evidence type="ECO:0000313" key="1">
    <source>
        <dbReference type="EMBL" id="KAG0287352.1"/>
    </source>
</evidence>
<proteinExistence type="predicted"/>
<dbReference type="AlphaFoldDB" id="A0A9P6QQG5"/>
<gene>
    <name evidence="1" type="ORF">BGZ97_007123</name>
</gene>
<organism evidence="1 2">
    <name type="scientific">Linnemannia gamsii</name>
    <dbReference type="NCBI Taxonomy" id="64522"/>
    <lineage>
        <taxon>Eukaryota</taxon>
        <taxon>Fungi</taxon>
        <taxon>Fungi incertae sedis</taxon>
        <taxon>Mucoromycota</taxon>
        <taxon>Mortierellomycotina</taxon>
        <taxon>Mortierellomycetes</taxon>
        <taxon>Mortierellales</taxon>
        <taxon>Mortierellaceae</taxon>
        <taxon>Linnemannia</taxon>
    </lineage>
</organism>